<feature type="transmembrane region" description="Helical" evidence="7">
    <location>
        <begin position="704"/>
        <end position="723"/>
    </location>
</feature>
<keyword evidence="5 7" id="KW-0472">Membrane</keyword>
<evidence type="ECO:0000313" key="10">
    <source>
        <dbReference type="Proteomes" id="UP001063698"/>
    </source>
</evidence>
<organism evidence="9 10">
    <name type="scientific">Ignicoccus pacificus DSM 13166</name>
    <dbReference type="NCBI Taxonomy" id="940294"/>
    <lineage>
        <taxon>Archaea</taxon>
        <taxon>Thermoproteota</taxon>
        <taxon>Thermoprotei</taxon>
        <taxon>Desulfurococcales</taxon>
        <taxon>Desulfurococcaceae</taxon>
        <taxon>Ignicoccus</taxon>
    </lineage>
</organism>
<dbReference type="Pfam" id="PF02687">
    <property type="entry name" value="FtsX"/>
    <property type="match status" value="1"/>
</dbReference>
<evidence type="ECO:0000256" key="5">
    <source>
        <dbReference type="ARBA" id="ARBA00023136"/>
    </source>
</evidence>
<dbReference type="AlphaFoldDB" id="A0A977KB34"/>
<dbReference type="PANTHER" id="PTHR30572">
    <property type="entry name" value="MEMBRANE COMPONENT OF TRANSPORTER-RELATED"/>
    <property type="match status" value="1"/>
</dbReference>
<evidence type="ECO:0000256" key="3">
    <source>
        <dbReference type="ARBA" id="ARBA00022692"/>
    </source>
</evidence>
<dbReference type="EMBL" id="CP006868">
    <property type="protein sequence ID" value="UXD22377.1"/>
    <property type="molecule type" value="Genomic_DNA"/>
</dbReference>
<name>A0A977KB34_9CREN</name>
<keyword evidence="4 7" id="KW-1133">Transmembrane helix</keyword>
<keyword evidence="3 7" id="KW-0812">Transmembrane</keyword>
<dbReference type="KEGG" id="ipc:IPA_04050"/>
<evidence type="ECO:0000256" key="2">
    <source>
        <dbReference type="ARBA" id="ARBA00022475"/>
    </source>
</evidence>
<feature type="transmembrane region" description="Helical" evidence="7">
    <location>
        <begin position="16"/>
        <end position="36"/>
    </location>
</feature>
<feature type="transmembrane region" description="Helical" evidence="7">
    <location>
        <begin position="309"/>
        <end position="332"/>
    </location>
</feature>
<feature type="transmembrane region" description="Helical" evidence="7">
    <location>
        <begin position="743"/>
        <end position="764"/>
    </location>
</feature>
<sequence length="776" mass="85579">MSTLVKAAFRSSLRNVAEFIAIVALIAFSLSLYITASVTYASTSNLFKNYLRESYGDVLVVGYIPKEMDNLASHLSWVKDYAGFAVVPGYGVTKSGKTYPLLLGYTDAAYRNNTLLGGFKAKPLKEGQALLLRQGSSFLHPGMHLTIYLAITVSGAPTPFNETIVGYAEGGLPLPAGPVVFLSPPDGRRLVNDFGGYTVYSFILKKELPENKVVPLVERIVKEVGGYIGFVYYTKKDLIYYPGQDVIAESSNALKYVSLVSWLVATVIIVIISIIYIEKNIKELGTLRVIGTTKGDLAKYLLVLWGLRIYLGLIAAIVVGYVVAIYAIHSVLSHPRLQPLLMFLHIVVPAKAVITLLGLSTATLILSVVISLAVLSRLRISEALTFYGLKLRIKEESSLPFSLMLAVSELRSVLWRSLATVLIVALTVSLLVLPFAIGDSLTSIHVAKGFDVKVTFLIIPRISPPLQTALSTLDFHKATSASLWLESLYGSVGMRSEIDVNGKIHNVYTYSCLMALKGSCWEAMPPLLKGHWPRGDHEIAISLLASKLFNLKVGDVITLYRHYRNKDFVDKVKVVGIYDETVYPPSIVIPRNLAPPINTLKVFVIRVTTQHPDALALDFQNTLISEGYAAVSMTWKAYAKELSNSLKFIATSVKNTIFNSFVVVALGSTAFALSDVSTRKKLLALFKAIGLTTKDYFVTTVTKWYVIAIVAIPLTTLMLISFADYGCYLLSKIYYIQQVKIPLWYLALIVIIPIAIGFVVAGYYRFAEYREELKTN</sequence>
<dbReference type="InterPro" id="IPR003838">
    <property type="entry name" value="ABC3_permease_C"/>
</dbReference>
<accession>A0A977KB34</accession>
<feature type="transmembrane region" description="Helical" evidence="7">
    <location>
        <begin position="413"/>
        <end position="437"/>
    </location>
</feature>
<proteinExistence type="inferred from homology"/>
<dbReference type="Proteomes" id="UP001063698">
    <property type="component" value="Chromosome"/>
</dbReference>
<reference evidence="9" key="1">
    <citation type="submission" date="2013-11" db="EMBL/GenBank/DDBJ databases">
        <title>Comparative genomics of Ignicoccus.</title>
        <authorList>
            <person name="Podar M."/>
        </authorList>
    </citation>
    <scope>NUCLEOTIDE SEQUENCE</scope>
    <source>
        <strain evidence="9">DSM 13166</strain>
    </source>
</reference>
<feature type="domain" description="ABC3 transporter permease C-terminal" evidence="8">
    <location>
        <begin position="257"/>
        <end position="379"/>
    </location>
</feature>
<keyword evidence="2" id="KW-1003">Cell membrane</keyword>
<dbReference type="GO" id="GO:0022857">
    <property type="term" value="F:transmembrane transporter activity"/>
    <property type="evidence" value="ECO:0007669"/>
    <property type="project" value="TreeGrafter"/>
</dbReference>
<feature type="transmembrane region" description="Helical" evidence="7">
    <location>
        <begin position="352"/>
        <end position="375"/>
    </location>
</feature>
<evidence type="ECO:0000256" key="6">
    <source>
        <dbReference type="ARBA" id="ARBA00038076"/>
    </source>
</evidence>
<protein>
    <recommendedName>
        <fullName evidence="8">ABC3 transporter permease C-terminal domain-containing protein</fullName>
    </recommendedName>
</protein>
<dbReference type="GO" id="GO:0005886">
    <property type="term" value="C:plasma membrane"/>
    <property type="evidence" value="ECO:0007669"/>
    <property type="project" value="UniProtKB-SubCell"/>
</dbReference>
<evidence type="ECO:0000259" key="8">
    <source>
        <dbReference type="Pfam" id="PF02687"/>
    </source>
</evidence>
<keyword evidence="10" id="KW-1185">Reference proteome</keyword>
<evidence type="ECO:0000256" key="7">
    <source>
        <dbReference type="SAM" id="Phobius"/>
    </source>
</evidence>
<feature type="transmembrane region" description="Helical" evidence="7">
    <location>
        <begin position="256"/>
        <end position="277"/>
    </location>
</feature>
<gene>
    <name evidence="9" type="ORF">IPA_04050</name>
</gene>
<evidence type="ECO:0000256" key="4">
    <source>
        <dbReference type="ARBA" id="ARBA00022989"/>
    </source>
</evidence>
<dbReference type="PANTHER" id="PTHR30572:SF4">
    <property type="entry name" value="ABC TRANSPORTER PERMEASE YTRF"/>
    <property type="match status" value="1"/>
</dbReference>
<comment type="subcellular location">
    <subcellularLocation>
        <location evidence="1">Cell membrane</location>
        <topology evidence="1">Multi-pass membrane protein</topology>
    </subcellularLocation>
</comment>
<comment type="similarity">
    <text evidence="6">Belongs to the ABC-4 integral membrane protein family.</text>
</comment>
<evidence type="ECO:0000256" key="1">
    <source>
        <dbReference type="ARBA" id="ARBA00004651"/>
    </source>
</evidence>
<dbReference type="InterPro" id="IPR050250">
    <property type="entry name" value="Macrolide_Exporter_MacB"/>
</dbReference>
<evidence type="ECO:0000313" key="9">
    <source>
        <dbReference type="EMBL" id="UXD22377.1"/>
    </source>
</evidence>